<organism evidence="2">
    <name type="scientific">mine drainage metagenome</name>
    <dbReference type="NCBI Taxonomy" id="410659"/>
    <lineage>
        <taxon>unclassified sequences</taxon>
        <taxon>metagenomes</taxon>
        <taxon>ecological metagenomes</taxon>
    </lineage>
</organism>
<dbReference type="EMBL" id="MLJW01006894">
    <property type="protein sequence ID" value="OIQ66015.1"/>
    <property type="molecule type" value="Genomic_DNA"/>
</dbReference>
<accession>A0A1J5PDX1</accession>
<feature type="region of interest" description="Disordered" evidence="1">
    <location>
        <begin position="67"/>
        <end position="96"/>
    </location>
</feature>
<feature type="compositionally biased region" description="Basic and acidic residues" evidence="1">
    <location>
        <begin position="83"/>
        <end position="96"/>
    </location>
</feature>
<evidence type="ECO:0000256" key="1">
    <source>
        <dbReference type="SAM" id="MobiDB-lite"/>
    </source>
</evidence>
<comment type="caution">
    <text evidence="2">The sequence shown here is derived from an EMBL/GenBank/DDBJ whole genome shotgun (WGS) entry which is preliminary data.</text>
</comment>
<protein>
    <submittedName>
        <fullName evidence="2">Uncharacterized protein</fullName>
    </submittedName>
</protein>
<name>A0A1J5PDX1_9ZZZZ</name>
<dbReference type="AlphaFoldDB" id="A0A1J5PDX1"/>
<reference evidence="2" key="1">
    <citation type="submission" date="2016-10" db="EMBL/GenBank/DDBJ databases">
        <title>Sequence of Gallionella enrichment culture.</title>
        <authorList>
            <person name="Poehlein A."/>
            <person name="Muehling M."/>
            <person name="Daniel R."/>
        </authorList>
    </citation>
    <scope>NUCLEOTIDE SEQUENCE</scope>
</reference>
<proteinExistence type="predicted"/>
<evidence type="ECO:0000313" key="2">
    <source>
        <dbReference type="EMBL" id="OIQ66015.1"/>
    </source>
</evidence>
<sequence length="96" mass="10086">MPTSAPTVRAFVVVGDGPTRGQTVCDLRGMYMGFPAQDGAHCRVVLATDPRFADEVVDLIASAGDSVIPLDRATSAPSAPPGHRTDRSTESTEDRS</sequence>
<gene>
    <name evidence="2" type="ORF">GALL_524210</name>
</gene>